<sequence>MEKLRRVLPACRQAGVYSQSLGKSDFPSLLGKNGMNTDFDYLKLKIPSPEEILSSSYGEVTKPETINYRTQRPEKDGLFSEKIFGPTKDYKCYCGKFKGLRYKGTICDKCGVEVTRAIVRRERMGHLKLAAPVAHIWFLKTGNSKIGLFFDVPSNKLEKVIYYASYIITNVDDKRRKESLDNLNDEFKSKKKSIKDNEQLKSLEASYLKSREFLSKLKVGTVLGEADFFDLSRKFGDVFEAGTGAESIRKILEKINLKKEIVIAEKEMELLAYQKDSAKTKKLSQKLRILYSFFKNNVRPEWMILTILPILPPELRPMVALDGGRYASSDLNDLYRRVINRNNRLQKLIELKAPEIIVTNEKRMLQEATDSLIDNTTRIGRQQMSSSQNRPLKSLADILKGKQGRFRQNLLGKRVDYSGRSVIVVGPELKLNECGVPKKMALELFKPFVIGQILERGMAHNIKNANRLIEQSIPEVWEILEDVIKEKLVLLNRAPTLHRLGIQAFKPVLIEDLAIRIPPMVCSAFNADFDGDQMAIHLPLSVQAQDEAKTRMISSKNIIKPADGEPIATPSQDVVLGCYYLTKIIGDSSDSNKIKVFSSENEVLLALEFGVVKINEPIKVGSSKSEITSCGRIVFSRSLPRDLGLINETMNKKSLKKLVARYIDQYGVESGWEFLDAVKKIGFLWGAFSGTTWNIFDLQVPPQKEEIVRKAKEEIADINAQHENGFIGADEQKARTIEIWEKTKKEISKLVPLSLSPTSGTFNIVDSGARGTWEQVSHMIGMKGLVTNPQGETIALPIVSSYKEGLSVLEFFINTHGARKGLTDTALKTASAGYLTRRMVDVAQDIVINSNDCHTSEGVKIEKAVGDEYGFSFADRLFGRTLSKTVKEGNKILAKEGQVVDRRLASEISASGVSEVVVRSPITCKSLFGICSKCYGLDLGRLDMVKKGEAVGIIAAQSIGEPGTQLTLRTFHSGGVAEKDITSGLPRIEEILEARPPKGRAALVKEDGTIIDIEEEGSLRIIKIKPSKRSQTKSSKKKSKFIEYLAHRNASLFADIGDKVKKGDQLFEGSLDIKELFQLRGREEVEKYIINEIQKIYVSNGNVINDKHIEIIVRQMFSRVMVKESGDSPLVIGQVLEKSRFLEINRRLKASGRNPAKAKQLLLGITRTALSTESFLSAASFQETARVLVSAASEGRIDKLRGLKENVIIGRLIPAGTGYGKNDAATLEEGNRSDEEDDND</sequence>
<evidence type="ECO:0000313" key="11">
    <source>
        <dbReference type="EMBL" id="KKS82638.1"/>
    </source>
</evidence>
<keyword evidence="4 7" id="KW-0479">Metal-binding</keyword>
<accession>A0A0G1F718</accession>
<evidence type="ECO:0000256" key="6">
    <source>
        <dbReference type="ARBA" id="ARBA00048552"/>
    </source>
</evidence>
<feature type="binding site" evidence="7">
    <location>
        <position position="107"/>
    </location>
    <ligand>
        <name>Zn(2+)</name>
        <dbReference type="ChEBI" id="CHEBI:29105"/>
        <label>1</label>
    </ligand>
</feature>
<dbReference type="Pfam" id="PF00623">
    <property type="entry name" value="RNA_pol_Rpb1_2"/>
    <property type="match status" value="1"/>
</dbReference>
<name>A0A0G1F718_9BACT</name>
<comment type="subunit">
    <text evidence="7">The RNAP catalytic core consists of 2 alpha, 1 beta, 1 beta' and 1 omega subunit. When a sigma factor is associated with the core the holoenzyme is formed, which can initiate transcription.</text>
</comment>
<dbReference type="PANTHER" id="PTHR19376:SF54">
    <property type="entry name" value="DNA-DIRECTED RNA POLYMERASE SUBUNIT BETA"/>
    <property type="match status" value="1"/>
</dbReference>
<comment type="catalytic activity">
    <reaction evidence="6 7 8">
        <text>RNA(n) + a ribonucleoside 5'-triphosphate = RNA(n+1) + diphosphate</text>
        <dbReference type="Rhea" id="RHEA:21248"/>
        <dbReference type="Rhea" id="RHEA-COMP:14527"/>
        <dbReference type="Rhea" id="RHEA-COMP:17342"/>
        <dbReference type="ChEBI" id="CHEBI:33019"/>
        <dbReference type="ChEBI" id="CHEBI:61557"/>
        <dbReference type="ChEBI" id="CHEBI:140395"/>
        <dbReference type="EC" id="2.7.7.6"/>
    </reaction>
</comment>
<dbReference type="HAMAP" id="MF_01322">
    <property type="entry name" value="RNApol_bact_RpoC"/>
    <property type="match status" value="1"/>
</dbReference>
<feature type="binding site" evidence="7">
    <location>
        <position position="92"/>
    </location>
    <ligand>
        <name>Zn(2+)</name>
        <dbReference type="ChEBI" id="CHEBI:29105"/>
        <label>1</label>
    </ligand>
</feature>
<dbReference type="Gene3D" id="1.10.40.90">
    <property type="match status" value="1"/>
</dbReference>
<dbReference type="GO" id="GO:0003899">
    <property type="term" value="F:DNA-directed RNA polymerase activity"/>
    <property type="evidence" value="ECO:0007669"/>
    <property type="project" value="UniProtKB-UniRule"/>
</dbReference>
<feature type="domain" description="RNA polymerase N-terminal" evidence="10">
    <location>
        <begin position="301"/>
        <end position="582"/>
    </location>
</feature>
<evidence type="ECO:0000256" key="4">
    <source>
        <dbReference type="ARBA" id="ARBA00022723"/>
    </source>
</evidence>
<dbReference type="Gene3D" id="4.10.860.120">
    <property type="entry name" value="RNA polymerase II, clamp domain"/>
    <property type="match status" value="1"/>
</dbReference>
<keyword evidence="5 7" id="KW-0804">Transcription</keyword>
<evidence type="ECO:0000256" key="7">
    <source>
        <dbReference type="HAMAP-Rule" id="MF_01322"/>
    </source>
</evidence>
<dbReference type="Gene3D" id="2.40.40.20">
    <property type="match status" value="1"/>
</dbReference>
<dbReference type="InterPro" id="IPR045867">
    <property type="entry name" value="DNA-dir_RpoC_beta_prime"/>
</dbReference>
<feature type="binding site" evidence="7">
    <location>
        <position position="853"/>
    </location>
    <ligand>
        <name>Zn(2+)</name>
        <dbReference type="ChEBI" id="CHEBI:29105"/>
        <label>2</label>
    </ligand>
</feature>
<dbReference type="NCBIfam" id="TIGR02386">
    <property type="entry name" value="rpoC_TIGR"/>
    <property type="match status" value="1"/>
</dbReference>
<dbReference type="Proteomes" id="UP000034810">
    <property type="component" value="Unassembled WGS sequence"/>
</dbReference>
<dbReference type="Gene3D" id="1.10.274.100">
    <property type="entry name" value="RNA polymerase Rpb1, domain 3"/>
    <property type="match status" value="2"/>
</dbReference>
<dbReference type="SUPFAM" id="SSF64484">
    <property type="entry name" value="beta and beta-prime subunits of DNA dependent RNA-polymerase"/>
    <property type="match status" value="1"/>
</dbReference>
<dbReference type="PANTHER" id="PTHR19376">
    <property type="entry name" value="DNA-DIRECTED RNA POLYMERASE"/>
    <property type="match status" value="1"/>
</dbReference>
<dbReference type="Gene3D" id="1.10.132.30">
    <property type="match status" value="1"/>
</dbReference>
<dbReference type="InterPro" id="IPR044893">
    <property type="entry name" value="RNA_pol_Rpb1_clamp_domain"/>
</dbReference>
<evidence type="ECO:0000256" key="2">
    <source>
        <dbReference type="ARBA" id="ARBA00022679"/>
    </source>
</evidence>
<evidence type="ECO:0000313" key="12">
    <source>
        <dbReference type="Proteomes" id="UP000034810"/>
    </source>
</evidence>
<keyword evidence="1 7" id="KW-0240">DNA-directed RNA polymerase</keyword>
<comment type="cofactor">
    <cofactor evidence="7">
        <name>Zn(2+)</name>
        <dbReference type="ChEBI" id="CHEBI:29105"/>
    </cofactor>
    <text evidence="7">Binds 2 Zn(2+) ions per subunit.</text>
</comment>
<feature type="binding site" evidence="7">
    <location>
        <position position="934"/>
    </location>
    <ligand>
        <name>Zn(2+)</name>
        <dbReference type="ChEBI" id="CHEBI:29105"/>
        <label>2</label>
    </ligand>
</feature>
<keyword evidence="2 7" id="KW-0808">Transferase</keyword>
<feature type="binding site" evidence="7">
    <location>
        <position position="924"/>
    </location>
    <ligand>
        <name>Zn(2+)</name>
        <dbReference type="ChEBI" id="CHEBI:29105"/>
        <label>2</label>
    </ligand>
</feature>
<dbReference type="Pfam" id="PF04997">
    <property type="entry name" value="RNA_pol_Rpb1_1"/>
    <property type="match status" value="1"/>
</dbReference>
<gene>
    <name evidence="7" type="primary">rpoC</name>
    <name evidence="11" type="ORF">UV58_C0008G0025</name>
</gene>
<feature type="region of interest" description="Disordered" evidence="9">
    <location>
        <begin position="1220"/>
        <end position="1240"/>
    </location>
</feature>
<proteinExistence type="inferred from homology"/>
<dbReference type="Pfam" id="PF04983">
    <property type="entry name" value="RNA_pol_Rpb1_3"/>
    <property type="match status" value="1"/>
</dbReference>
<feature type="binding site" evidence="7">
    <location>
        <position position="110"/>
    </location>
    <ligand>
        <name>Zn(2+)</name>
        <dbReference type="ChEBI" id="CHEBI:29105"/>
        <label>1</label>
    </ligand>
</feature>
<comment type="caution">
    <text evidence="11">The sequence shown here is derived from an EMBL/GenBank/DDBJ whole genome shotgun (WGS) entry which is preliminary data.</text>
</comment>
<dbReference type="InterPro" id="IPR007080">
    <property type="entry name" value="RNA_pol_Rpb1_1"/>
</dbReference>
<evidence type="ECO:0000259" key="10">
    <source>
        <dbReference type="SMART" id="SM00663"/>
    </source>
</evidence>
<dbReference type="Pfam" id="PF04998">
    <property type="entry name" value="RNA_pol_Rpb1_5"/>
    <property type="match status" value="1"/>
</dbReference>
<reference evidence="11 12" key="1">
    <citation type="journal article" date="2015" name="Nature">
        <title>rRNA introns, odd ribosomes, and small enigmatic genomes across a large radiation of phyla.</title>
        <authorList>
            <person name="Brown C.T."/>
            <person name="Hug L.A."/>
            <person name="Thomas B.C."/>
            <person name="Sharon I."/>
            <person name="Castelle C.J."/>
            <person name="Singh A."/>
            <person name="Wilkins M.J."/>
            <person name="Williams K.H."/>
            <person name="Banfield J.F."/>
        </authorList>
    </citation>
    <scope>NUCLEOTIDE SEQUENCE [LARGE SCALE GENOMIC DNA]</scope>
</reference>
<dbReference type="SMART" id="SM00663">
    <property type="entry name" value="RPOLA_N"/>
    <property type="match status" value="1"/>
</dbReference>
<comment type="similarity">
    <text evidence="7 8">Belongs to the RNA polymerase beta' chain family.</text>
</comment>
<dbReference type="InterPro" id="IPR007081">
    <property type="entry name" value="RNA_pol_Rpb1_5"/>
</dbReference>
<protein>
    <recommendedName>
        <fullName evidence="7">DNA-directed RNA polymerase subunit beta'</fullName>
        <shortName evidence="7">RNAP subunit beta'</shortName>
        <ecNumber evidence="7">2.7.7.6</ecNumber>
    </recommendedName>
    <alternativeName>
        <fullName evidence="7">RNA polymerase subunit beta'</fullName>
    </alternativeName>
    <alternativeName>
        <fullName evidence="7">Transcriptase subunit beta'</fullName>
    </alternativeName>
</protein>
<dbReference type="AlphaFoldDB" id="A0A0G1F718"/>
<dbReference type="GO" id="GO:0000428">
    <property type="term" value="C:DNA-directed RNA polymerase complex"/>
    <property type="evidence" value="ECO:0007669"/>
    <property type="project" value="UniProtKB-KW"/>
</dbReference>
<dbReference type="Gene3D" id="2.40.50.100">
    <property type="match status" value="1"/>
</dbReference>
<dbReference type="GO" id="GO:0003677">
    <property type="term" value="F:DNA binding"/>
    <property type="evidence" value="ECO:0007669"/>
    <property type="project" value="UniProtKB-UniRule"/>
</dbReference>
<dbReference type="GO" id="GO:0006351">
    <property type="term" value="P:DNA-templated transcription"/>
    <property type="evidence" value="ECO:0007669"/>
    <property type="project" value="UniProtKB-UniRule"/>
</dbReference>
<comment type="cofactor">
    <cofactor evidence="7">
        <name>Mg(2+)</name>
        <dbReference type="ChEBI" id="CHEBI:18420"/>
    </cofactor>
    <text evidence="7">Binds 1 Mg(2+) ion per subunit.</text>
</comment>
<dbReference type="Gene3D" id="1.10.150.390">
    <property type="match status" value="1"/>
</dbReference>
<dbReference type="InterPro" id="IPR007066">
    <property type="entry name" value="RNA_pol_Rpb1_3"/>
</dbReference>
<feature type="binding site" evidence="7">
    <location>
        <position position="528"/>
    </location>
    <ligand>
        <name>Mg(2+)</name>
        <dbReference type="ChEBI" id="CHEBI:18420"/>
    </ligand>
</feature>
<dbReference type="PATRIC" id="fig|1619011.3.peg.379"/>
<feature type="binding site" evidence="7">
    <location>
        <position position="94"/>
    </location>
    <ligand>
        <name>Zn(2+)</name>
        <dbReference type="ChEBI" id="CHEBI:29105"/>
        <label>1</label>
    </ligand>
</feature>
<dbReference type="GO" id="GO:0000287">
    <property type="term" value="F:magnesium ion binding"/>
    <property type="evidence" value="ECO:0007669"/>
    <property type="project" value="UniProtKB-UniRule"/>
</dbReference>
<feature type="binding site" evidence="7">
    <location>
        <position position="532"/>
    </location>
    <ligand>
        <name>Mg(2+)</name>
        <dbReference type="ChEBI" id="CHEBI:18420"/>
    </ligand>
</feature>
<dbReference type="CDD" id="cd01609">
    <property type="entry name" value="RNAP_beta'_N"/>
    <property type="match status" value="1"/>
</dbReference>
<dbReference type="CDD" id="cd02655">
    <property type="entry name" value="RNAP_beta'_C"/>
    <property type="match status" value="1"/>
</dbReference>
<evidence type="ECO:0000256" key="8">
    <source>
        <dbReference type="RuleBase" id="RU004279"/>
    </source>
</evidence>
<keyword evidence="3 7" id="KW-0548">Nucleotidyltransferase</keyword>
<feature type="binding site" evidence="7">
    <location>
        <position position="530"/>
    </location>
    <ligand>
        <name>Mg(2+)</name>
        <dbReference type="ChEBI" id="CHEBI:18420"/>
    </ligand>
</feature>
<organism evidence="11 12">
    <name type="scientific">Candidatus Wolfebacteria bacterium GW2011_GWC1_43_10</name>
    <dbReference type="NCBI Taxonomy" id="1619011"/>
    <lineage>
        <taxon>Bacteria</taxon>
        <taxon>Candidatus Wolfeibacteriota</taxon>
    </lineage>
</organism>
<dbReference type="EMBL" id="LCFA01000008">
    <property type="protein sequence ID" value="KKS82638.1"/>
    <property type="molecule type" value="Genomic_DNA"/>
</dbReference>
<dbReference type="GO" id="GO:0008270">
    <property type="term" value="F:zinc ion binding"/>
    <property type="evidence" value="ECO:0007669"/>
    <property type="project" value="UniProtKB-UniRule"/>
</dbReference>
<dbReference type="InterPro" id="IPR012754">
    <property type="entry name" value="DNA-dir_RpoC_beta_prime_bact"/>
</dbReference>
<dbReference type="InterPro" id="IPR042102">
    <property type="entry name" value="RNA_pol_Rpb1_3_sf"/>
</dbReference>
<evidence type="ECO:0000256" key="5">
    <source>
        <dbReference type="ARBA" id="ARBA00023163"/>
    </source>
</evidence>
<comment type="function">
    <text evidence="7 8">DNA-dependent RNA polymerase catalyzes the transcription of DNA into RNA using the four ribonucleoside triphosphates as substrates.</text>
</comment>
<evidence type="ECO:0000256" key="3">
    <source>
        <dbReference type="ARBA" id="ARBA00022695"/>
    </source>
</evidence>
<dbReference type="InterPro" id="IPR000722">
    <property type="entry name" value="RNA_pol_asu"/>
</dbReference>
<evidence type="ECO:0000256" key="1">
    <source>
        <dbReference type="ARBA" id="ARBA00022478"/>
    </source>
</evidence>
<keyword evidence="7" id="KW-0862">Zinc</keyword>
<dbReference type="EC" id="2.7.7.6" evidence="7"/>
<keyword evidence="7" id="KW-0460">Magnesium</keyword>
<dbReference type="Gene3D" id="1.10.1790.20">
    <property type="match status" value="1"/>
</dbReference>
<dbReference type="InterPro" id="IPR006592">
    <property type="entry name" value="RNA_pol_N"/>
</dbReference>
<evidence type="ECO:0000256" key="9">
    <source>
        <dbReference type="SAM" id="MobiDB-lite"/>
    </source>
</evidence>
<feature type="binding site" evidence="7">
    <location>
        <position position="931"/>
    </location>
    <ligand>
        <name>Zn(2+)</name>
        <dbReference type="ChEBI" id="CHEBI:29105"/>
        <label>2</label>
    </ligand>
</feature>
<dbReference type="InterPro" id="IPR038120">
    <property type="entry name" value="Rpb1_funnel_sf"/>
</dbReference>